<feature type="transmembrane region" description="Helical" evidence="2">
    <location>
        <begin position="75"/>
        <end position="99"/>
    </location>
</feature>
<feature type="compositionally biased region" description="Low complexity" evidence="1">
    <location>
        <begin position="401"/>
        <end position="413"/>
    </location>
</feature>
<dbReference type="EMBL" id="KE344582">
    <property type="protein sequence ID" value="EXB69099.1"/>
    <property type="molecule type" value="Genomic_DNA"/>
</dbReference>
<proteinExistence type="predicted"/>
<feature type="region of interest" description="Disordered" evidence="1">
    <location>
        <begin position="233"/>
        <end position="252"/>
    </location>
</feature>
<dbReference type="AlphaFoldDB" id="W9R516"/>
<protein>
    <submittedName>
        <fullName evidence="3">Uncharacterized protein</fullName>
    </submittedName>
</protein>
<dbReference type="STRING" id="981085.W9R516"/>
<keyword evidence="2" id="KW-0472">Membrane</keyword>
<name>W9R516_9ROSA</name>
<sequence>MLSLQSDWQLLHHVQYQNQPPVPPLIQLASYGDDRWVLLSNVTSDGASSSSVSFKHSQLSDSHAGLFWLQPVQTAIFYFCRLVVLPWVCGFAGTIFLLTPRDMLMALARQKHKSGNYKQALEHNSAIYERNPRRTDNILLFGAIHYQEKKGNIDVAICYYLVAIEVYDLGSWHWGLSTIWLEVTSFRLISSFLAATYADCNFLFLPFGCSSLGLWFCWHHFLATTRESEVEDSEEQDFYVSETEEEKSDEEAEDDIIKDMPGLFGLERSEGISSAKEQPFQKRSGRSFKTWFKEFKGWRLEIESEGPRESKRGLRELRRLENIVINVFSLPNLALLQLAVDLLQFVATDLVPYFRTQPHPPGLEPNFHVLTIISPELSGSLLYRLETASTSPESGVPAQTAAKSPSPALAAPKIVSPAPNVATRDCRSPSDHSPPSNRPFCCGSSRSGAISPRPARLPSSRALESRKPVQIWLGSHSISEESPDPVQIRPELGPSVLQSRVSVQAPPGSLKNV</sequence>
<accession>W9R516</accession>
<dbReference type="eggNOG" id="KOG4626">
    <property type="taxonomic scope" value="Eukaryota"/>
</dbReference>
<organism evidence="3 4">
    <name type="scientific">Morus notabilis</name>
    <dbReference type="NCBI Taxonomy" id="981085"/>
    <lineage>
        <taxon>Eukaryota</taxon>
        <taxon>Viridiplantae</taxon>
        <taxon>Streptophyta</taxon>
        <taxon>Embryophyta</taxon>
        <taxon>Tracheophyta</taxon>
        <taxon>Spermatophyta</taxon>
        <taxon>Magnoliopsida</taxon>
        <taxon>eudicotyledons</taxon>
        <taxon>Gunneridae</taxon>
        <taxon>Pentapetalae</taxon>
        <taxon>rosids</taxon>
        <taxon>fabids</taxon>
        <taxon>Rosales</taxon>
        <taxon>Moraceae</taxon>
        <taxon>Moreae</taxon>
        <taxon>Morus</taxon>
    </lineage>
</organism>
<evidence type="ECO:0000256" key="1">
    <source>
        <dbReference type="SAM" id="MobiDB-lite"/>
    </source>
</evidence>
<keyword evidence="4" id="KW-1185">Reference proteome</keyword>
<evidence type="ECO:0000313" key="3">
    <source>
        <dbReference type="EMBL" id="EXB69099.1"/>
    </source>
</evidence>
<dbReference type="Proteomes" id="UP000030645">
    <property type="component" value="Unassembled WGS sequence"/>
</dbReference>
<keyword evidence="2" id="KW-1133">Transmembrane helix</keyword>
<evidence type="ECO:0000313" key="4">
    <source>
        <dbReference type="Proteomes" id="UP000030645"/>
    </source>
</evidence>
<keyword evidence="2" id="KW-0812">Transmembrane</keyword>
<gene>
    <name evidence="3" type="ORF">L484_017377</name>
</gene>
<reference evidence="4" key="1">
    <citation type="submission" date="2013-01" db="EMBL/GenBank/DDBJ databases">
        <title>Draft Genome Sequence of a Mulberry Tree, Morus notabilis C.K. Schneid.</title>
        <authorList>
            <person name="He N."/>
            <person name="Zhao S."/>
        </authorList>
    </citation>
    <scope>NUCLEOTIDE SEQUENCE</scope>
</reference>
<evidence type="ECO:0000256" key="2">
    <source>
        <dbReference type="SAM" id="Phobius"/>
    </source>
</evidence>
<feature type="region of interest" description="Disordered" evidence="1">
    <location>
        <begin position="391"/>
        <end position="513"/>
    </location>
</feature>